<evidence type="ECO:0000313" key="4">
    <source>
        <dbReference type="Proteomes" id="UP000780801"/>
    </source>
</evidence>
<evidence type="ECO:0000256" key="1">
    <source>
        <dbReference type="SAM" id="Coils"/>
    </source>
</evidence>
<accession>A0A9P6KDQ4</accession>
<proteinExistence type="predicted"/>
<comment type="caution">
    <text evidence="3">The sequence shown here is derived from an EMBL/GenBank/DDBJ whole genome shotgun (WGS) entry which is preliminary data.</text>
</comment>
<evidence type="ECO:0000256" key="2">
    <source>
        <dbReference type="SAM" id="MobiDB-lite"/>
    </source>
</evidence>
<protein>
    <submittedName>
        <fullName evidence="3">Uncharacterized protein</fullName>
    </submittedName>
</protein>
<gene>
    <name evidence="3" type="ORF">BGW38_002212</name>
</gene>
<sequence>RYTIDEFLAHPWVKAGDVPMVGQTPYAGPGPEISIASPPATTPAIENKLLSAVAAMTPDYGAPRTPYRRRAENPLSPGIGLKEVFDVSNAVHRMEEESRRRHVQQQGAGMGLSPADARQRQAFMNHLNEEDLIEEEEEESGSGMSEDEVMAAGMSDVRLYNNTMNPNQPHHHNNDPRVMLQQRDYQRAQEEMAAEKQRELLKRQQEAGYAIPSTVVGAVNGAMRKHHHMEAPYGSQHRSKNQASGAPYGAVISAMGPPTQNSSSATSGASSRRRRAGFDLNINQATLLNRRAKKQHPLQQQILPTADHPMEFQEEFIRQQPAAMAV</sequence>
<name>A0A9P6KDQ4_9FUNG</name>
<dbReference type="EMBL" id="JAABOA010001757">
    <property type="protein sequence ID" value="KAF9580947.1"/>
    <property type="molecule type" value="Genomic_DNA"/>
</dbReference>
<keyword evidence="4" id="KW-1185">Reference proteome</keyword>
<keyword evidence="1" id="KW-0175">Coiled coil</keyword>
<organism evidence="3 4">
    <name type="scientific">Lunasporangiospora selenospora</name>
    <dbReference type="NCBI Taxonomy" id="979761"/>
    <lineage>
        <taxon>Eukaryota</taxon>
        <taxon>Fungi</taxon>
        <taxon>Fungi incertae sedis</taxon>
        <taxon>Mucoromycota</taxon>
        <taxon>Mortierellomycotina</taxon>
        <taxon>Mortierellomycetes</taxon>
        <taxon>Mortierellales</taxon>
        <taxon>Mortierellaceae</taxon>
        <taxon>Lunasporangiospora</taxon>
    </lineage>
</organism>
<feature type="coiled-coil region" evidence="1">
    <location>
        <begin position="178"/>
        <end position="207"/>
    </location>
</feature>
<evidence type="ECO:0000313" key="3">
    <source>
        <dbReference type="EMBL" id="KAF9580947.1"/>
    </source>
</evidence>
<reference evidence="3" key="1">
    <citation type="journal article" date="2020" name="Fungal Divers.">
        <title>Resolving the Mortierellaceae phylogeny through synthesis of multi-gene phylogenetics and phylogenomics.</title>
        <authorList>
            <person name="Vandepol N."/>
            <person name="Liber J."/>
            <person name="Desiro A."/>
            <person name="Na H."/>
            <person name="Kennedy M."/>
            <person name="Barry K."/>
            <person name="Grigoriev I.V."/>
            <person name="Miller A.N."/>
            <person name="O'Donnell K."/>
            <person name="Stajich J.E."/>
            <person name="Bonito G."/>
        </authorList>
    </citation>
    <scope>NUCLEOTIDE SEQUENCE</scope>
    <source>
        <strain evidence="3">KOD1015</strain>
    </source>
</reference>
<dbReference type="Proteomes" id="UP000780801">
    <property type="component" value="Unassembled WGS sequence"/>
</dbReference>
<feature type="non-terminal residue" evidence="3">
    <location>
        <position position="1"/>
    </location>
</feature>
<feature type="region of interest" description="Disordered" evidence="2">
    <location>
        <begin position="230"/>
        <end position="277"/>
    </location>
</feature>
<dbReference type="OrthoDB" id="1738954at2759"/>
<dbReference type="AlphaFoldDB" id="A0A9P6KDQ4"/>